<evidence type="ECO:0000313" key="9">
    <source>
        <dbReference type="Proteomes" id="UP000267096"/>
    </source>
</evidence>
<dbReference type="GO" id="GO:0005886">
    <property type="term" value="C:plasma membrane"/>
    <property type="evidence" value="ECO:0007669"/>
    <property type="project" value="TreeGrafter"/>
</dbReference>
<feature type="transmembrane region" description="Helical" evidence="6">
    <location>
        <begin position="46"/>
        <end position="66"/>
    </location>
</feature>
<dbReference type="PANTHER" id="PTHR45638">
    <property type="entry name" value="CYCLIC NUCLEOTIDE-GATED CATION CHANNEL SUBUNIT A"/>
    <property type="match status" value="1"/>
</dbReference>
<dbReference type="SUPFAM" id="SSF81324">
    <property type="entry name" value="Voltage-gated potassium channels"/>
    <property type="match status" value="1"/>
</dbReference>
<sequence length="268" mass="30686">MNRFGLNNSKHTSRADAEAHGETESNGNRFEYLLKKHVVDTKDEFYYYWLGVVSCAFTYNLIVVIARSVFKDLAAGLLWILWAILDVVADSIYLFDMFIRSRTESFGMNIGVGSGEQNSRKQELMLEGTGIMGKPATFGVLKSRVWASKVDVVRDIPRIRKLYITSLQFKLDLFSVLPLDLAISVALLRPMPYLRFNRMIRYPRLSDFIERTETRSSMPNAFRVLCVVVNIIIIIHWNACIYFFISELIGLGSDGWVYGVLNKQSLPE</sequence>
<evidence type="ECO:0000259" key="7">
    <source>
        <dbReference type="Pfam" id="PF00520"/>
    </source>
</evidence>
<dbReference type="Pfam" id="PF00520">
    <property type="entry name" value="Ion_trans"/>
    <property type="match status" value="1"/>
</dbReference>
<name>A0A0M3KHA7_ANISI</name>
<keyword evidence="3 6" id="KW-1133">Transmembrane helix</keyword>
<feature type="domain" description="Ion transport" evidence="7">
    <location>
        <begin position="47"/>
        <end position="246"/>
    </location>
</feature>
<dbReference type="GO" id="GO:0030553">
    <property type="term" value="F:cGMP binding"/>
    <property type="evidence" value="ECO:0007669"/>
    <property type="project" value="TreeGrafter"/>
</dbReference>
<gene>
    <name evidence="8" type="ORF">ASIM_LOCUS19756</name>
</gene>
<feature type="region of interest" description="Disordered" evidence="5">
    <location>
        <begin position="1"/>
        <end position="22"/>
    </location>
</feature>
<dbReference type="InterPro" id="IPR050866">
    <property type="entry name" value="CNG_cation_channel"/>
</dbReference>
<dbReference type="PANTHER" id="PTHR45638:SF11">
    <property type="entry name" value="CYCLIC NUCLEOTIDE-GATED CATION CHANNEL SUBUNIT A"/>
    <property type="match status" value="1"/>
</dbReference>
<keyword evidence="9" id="KW-1185">Reference proteome</keyword>
<evidence type="ECO:0000256" key="5">
    <source>
        <dbReference type="SAM" id="MobiDB-lite"/>
    </source>
</evidence>
<dbReference type="EMBL" id="UYRR01037895">
    <property type="protein sequence ID" value="VDK71898.1"/>
    <property type="molecule type" value="Genomic_DNA"/>
</dbReference>
<dbReference type="GO" id="GO:0005223">
    <property type="term" value="F:intracellularly cGMP-activated cation channel activity"/>
    <property type="evidence" value="ECO:0007669"/>
    <property type="project" value="TreeGrafter"/>
</dbReference>
<dbReference type="GO" id="GO:0005222">
    <property type="term" value="F:intracellularly cAMP-activated cation channel activity"/>
    <property type="evidence" value="ECO:0007669"/>
    <property type="project" value="TreeGrafter"/>
</dbReference>
<dbReference type="GO" id="GO:0017071">
    <property type="term" value="C:intracellular cyclic nucleotide activated cation channel complex"/>
    <property type="evidence" value="ECO:0007669"/>
    <property type="project" value="TreeGrafter"/>
</dbReference>
<feature type="transmembrane region" description="Helical" evidence="6">
    <location>
        <begin position="221"/>
        <end position="245"/>
    </location>
</feature>
<feature type="transmembrane region" description="Helical" evidence="6">
    <location>
        <begin position="73"/>
        <end position="95"/>
    </location>
</feature>
<dbReference type="Gene3D" id="1.10.287.70">
    <property type="match status" value="1"/>
</dbReference>
<dbReference type="GO" id="GO:0044877">
    <property type="term" value="F:protein-containing complex binding"/>
    <property type="evidence" value="ECO:0007669"/>
    <property type="project" value="TreeGrafter"/>
</dbReference>
<accession>A0A0M3KHA7</accession>
<evidence type="ECO:0000256" key="4">
    <source>
        <dbReference type="ARBA" id="ARBA00023136"/>
    </source>
</evidence>
<evidence type="ECO:0000313" key="10">
    <source>
        <dbReference type="WBParaSite" id="ASIM_0002037201-mRNA-1"/>
    </source>
</evidence>
<reference evidence="10" key="1">
    <citation type="submission" date="2017-02" db="UniProtKB">
        <authorList>
            <consortium name="WormBaseParasite"/>
        </authorList>
    </citation>
    <scope>IDENTIFICATION</scope>
</reference>
<keyword evidence="4 6" id="KW-0472">Membrane</keyword>
<feature type="compositionally biased region" description="Polar residues" evidence="5">
    <location>
        <begin position="1"/>
        <end position="10"/>
    </location>
</feature>
<evidence type="ECO:0000313" key="8">
    <source>
        <dbReference type="EMBL" id="VDK71898.1"/>
    </source>
</evidence>
<feature type="compositionally biased region" description="Basic and acidic residues" evidence="5">
    <location>
        <begin position="13"/>
        <end position="22"/>
    </location>
</feature>
<organism evidence="10">
    <name type="scientific">Anisakis simplex</name>
    <name type="common">Herring worm</name>
    <dbReference type="NCBI Taxonomy" id="6269"/>
    <lineage>
        <taxon>Eukaryota</taxon>
        <taxon>Metazoa</taxon>
        <taxon>Ecdysozoa</taxon>
        <taxon>Nematoda</taxon>
        <taxon>Chromadorea</taxon>
        <taxon>Rhabditida</taxon>
        <taxon>Spirurina</taxon>
        <taxon>Ascaridomorpha</taxon>
        <taxon>Ascaridoidea</taxon>
        <taxon>Anisakidae</taxon>
        <taxon>Anisakis</taxon>
        <taxon>Anisakis simplex complex</taxon>
    </lineage>
</organism>
<proteinExistence type="predicted"/>
<dbReference type="InterPro" id="IPR005821">
    <property type="entry name" value="Ion_trans_dom"/>
</dbReference>
<evidence type="ECO:0000256" key="2">
    <source>
        <dbReference type="ARBA" id="ARBA00022692"/>
    </source>
</evidence>
<dbReference type="WBParaSite" id="ASIM_0002037201-mRNA-1">
    <property type="protein sequence ID" value="ASIM_0002037201-mRNA-1"/>
    <property type="gene ID" value="ASIM_0002037201"/>
</dbReference>
<evidence type="ECO:0000256" key="3">
    <source>
        <dbReference type="ARBA" id="ARBA00022989"/>
    </source>
</evidence>
<protein>
    <submittedName>
        <fullName evidence="10">Ion_trans domain-containing protein</fullName>
    </submittedName>
</protein>
<dbReference type="AlphaFoldDB" id="A0A0M3KHA7"/>
<dbReference type="Proteomes" id="UP000267096">
    <property type="component" value="Unassembled WGS sequence"/>
</dbReference>
<comment type="subcellular location">
    <subcellularLocation>
        <location evidence="1">Membrane</location>
        <topology evidence="1">Multi-pass membrane protein</topology>
    </subcellularLocation>
</comment>
<evidence type="ECO:0000256" key="1">
    <source>
        <dbReference type="ARBA" id="ARBA00004141"/>
    </source>
</evidence>
<reference evidence="8 9" key="2">
    <citation type="submission" date="2018-11" db="EMBL/GenBank/DDBJ databases">
        <authorList>
            <consortium name="Pathogen Informatics"/>
        </authorList>
    </citation>
    <scope>NUCLEOTIDE SEQUENCE [LARGE SCALE GENOMIC DNA]</scope>
</reference>
<evidence type="ECO:0000256" key="6">
    <source>
        <dbReference type="SAM" id="Phobius"/>
    </source>
</evidence>
<keyword evidence="2 6" id="KW-0812">Transmembrane</keyword>
<dbReference type="OrthoDB" id="5863166at2759"/>